<dbReference type="EMBL" id="JAHRIO010000696">
    <property type="protein sequence ID" value="MEQ2158356.1"/>
    <property type="molecule type" value="Genomic_DNA"/>
</dbReference>
<name>A0ABV0MGX7_9TELE</name>
<keyword evidence="2" id="KW-0688">Ribosomal frameshifting</keyword>
<dbReference type="InterPro" id="IPR016181">
    <property type="entry name" value="Acyl_CoA_acyltransferase"/>
</dbReference>
<dbReference type="PANTHER" id="PTHR10279:SF6">
    <property type="entry name" value="ORNITHINE DECARBOXYLASE ANTIZYME 2"/>
    <property type="match status" value="1"/>
</dbReference>
<sequence>MVAKVCSSLAGVYSCYGRVAKSAAEMSEYKSFAFQNNLAFPSRTIFTSERKDGTREAGLRILASSHMASSICVVPLVSSVRDLSSVLAVESFVQDDRLTVTRASPVSGSPSLLRFHYQLSERRSAFWDTVLSGDSLFLEIPAVAIIKTFHYMGFEMVKPGNPTVPARPDLAFMVYSLDNSSSDEE</sequence>
<organism evidence="3 4">
    <name type="scientific">Goodea atripinnis</name>
    <dbReference type="NCBI Taxonomy" id="208336"/>
    <lineage>
        <taxon>Eukaryota</taxon>
        <taxon>Metazoa</taxon>
        <taxon>Chordata</taxon>
        <taxon>Craniata</taxon>
        <taxon>Vertebrata</taxon>
        <taxon>Euteleostomi</taxon>
        <taxon>Actinopterygii</taxon>
        <taxon>Neopterygii</taxon>
        <taxon>Teleostei</taxon>
        <taxon>Neoteleostei</taxon>
        <taxon>Acanthomorphata</taxon>
        <taxon>Ovalentaria</taxon>
        <taxon>Atherinomorphae</taxon>
        <taxon>Cyprinodontiformes</taxon>
        <taxon>Goodeidae</taxon>
        <taxon>Goodea</taxon>
    </lineage>
</organism>
<proteinExistence type="inferred from homology"/>
<protein>
    <recommendedName>
        <fullName evidence="5">Ornithine decarboxylase antizyme</fullName>
    </recommendedName>
</protein>
<dbReference type="PROSITE" id="PS51257">
    <property type="entry name" value="PROKAR_LIPOPROTEIN"/>
    <property type="match status" value="1"/>
</dbReference>
<reference evidence="3 4" key="1">
    <citation type="submission" date="2021-06" db="EMBL/GenBank/DDBJ databases">
        <authorList>
            <person name="Palmer J.M."/>
        </authorList>
    </citation>
    <scope>NUCLEOTIDE SEQUENCE [LARGE SCALE GENOMIC DNA]</scope>
    <source>
        <strain evidence="3 4">GA_2019</strain>
        <tissue evidence="3">Muscle</tissue>
    </source>
</reference>
<dbReference type="Proteomes" id="UP001476798">
    <property type="component" value="Unassembled WGS sequence"/>
</dbReference>
<dbReference type="SUPFAM" id="SSF55729">
    <property type="entry name" value="Acyl-CoA N-acyltransferases (Nat)"/>
    <property type="match status" value="1"/>
</dbReference>
<evidence type="ECO:0000256" key="1">
    <source>
        <dbReference type="ARBA" id="ARBA00008796"/>
    </source>
</evidence>
<keyword evidence="4" id="KW-1185">Reference proteome</keyword>
<dbReference type="InterPro" id="IPR038581">
    <property type="entry name" value="ODC_AZ_sf"/>
</dbReference>
<evidence type="ECO:0000313" key="4">
    <source>
        <dbReference type="Proteomes" id="UP001476798"/>
    </source>
</evidence>
<gene>
    <name evidence="3" type="ORF">GOODEAATRI_011387</name>
</gene>
<dbReference type="InterPro" id="IPR002993">
    <property type="entry name" value="ODC_AZ"/>
</dbReference>
<dbReference type="Gene3D" id="3.40.630.60">
    <property type="match status" value="2"/>
</dbReference>
<evidence type="ECO:0008006" key="5">
    <source>
        <dbReference type="Google" id="ProtNLM"/>
    </source>
</evidence>
<evidence type="ECO:0000256" key="2">
    <source>
        <dbReference type="ARBA" id="ARBA00022758"/>
    </source>
</evidence>
<dbReference type="PANTHER" id="PTHR10279">
    <property type="entry name" value="ORNITHINE DECARBOXYLASE ANTIZYME"/>
    <property type="match status" value="1"/>
</dbReference>
<comment type="similarity">
    <text evidence="1">Belongs to the ODC antizyme family.</text>
</comment>
<comment type="caution">
    <text evidence="3">The sequence shown here is derived from an EMBL/GenBank/DDBJ whole genome shotgun (WGS) entry which is preliminary data.</text>
</comment>
<evidence type="ECO:0000313" key="3">
    <source>
        <dbReference type="EMBL" id="MEQ2158356.1"/>
    </source>
</evidence>
<accession>A0ABV0MGX7</accession>